<dbReference type="InterPro" id="IPR026960">
    <property type="entry name" value="RVT-Znf"/>
</dbReference>
<dbReference type="GO" id="GO:0004523">
    <property type="term" value="F:RNA-DNA hybrid ribonuclease activity"/>
    <property type="evidence" value="ECO:0007669"/>
    <property type="project" value="InterPro"/>
</dbReference>
<evidence type="ECO:0000313" key="3">
    <source>
        <dbReference type="EMBL" id="GAU24676.1"/>
    </source>
</evidence>
<dbReference type="Pfam" id="PF13966">
    <property type="entry name" value="zf-RVT"/>
    <property type="match status" value="1"/>
</dbReference>
<protein>
    <recommendedName>
        <fullName evidence="5">RNase H type-1 domain-containing protein</fullName>
    </recommendedName>
</protein>
<evidence type="ECO:0000259" key="1">
    <source>
        <dbReference type="Pfam" id="PF13456"/>
    </source>
</evidence>
<dbReference type="CDD" id="cd06222">
    <property type="entry name" value="RNase_H_like"/>
    <property type="match status" value="1"/>
</dbReference>
<evidence type="ECO:0008006" key="5">
    <source>
        <dbReference type="Google" id="ProtNLM"/>
    </source>
</evidence>
<dbReference type="Gene3D" id="3.30.420.10">
    <property type="entry name" value="Ribonuclease H-like superfamily/Ribonuclease H"/>
    <property type="match status" value="1"/>
</dbReference>
<feature type="domain" description="Reverse transcriptase zinc-binding" evidence="2">
    <location>
        <begin position="79"/>
        <end position="169"/>
    </location>
</feature>
<dbReference type="PANTHER" id="PTHR47074:SF48">
    <property type="entry name" value="POLYNUCLEOTIDYL TRANSFERASE, RIBONUCLEASE H-LIKE SUPERFAMILY PROTEIN"/>
    <property type="match status" value="1"/>
</dbReference>
<proteinExistence type="predicted"/>
<keyword evidence="4" id="KW-1185">Reference proteome</keyword>
<reference evidence="4" key="1">
    <citation type="journal article" date="2017" name="Front. Plant Sci.">
        <title>Climate Clever Clovers: New Paradigm to Reduce the Environmental Footprint of Ruminants by Breeding Low Methanogenic Forages Utilizing Haplotype Variation.</title>
        <authorList>
            <person name="Kaur P."/>
            <person name="Appels R."/>
            <person name="Bayer P.E."/>
            <person name="Keeble-Gagnere G."/>
            <person name="Wang J."/>
            <person name="Hirakawa H."/>
            <person name="Shirasawa K."/>
            <person name="Vercoe P."/>
            <person name="Stefanova K."/>
            <person name="Durmic Z."/>
            <person name="Nichols P."/>
            <person name="Revell C."/>
            <person name="Isobe S.N."/>
            <person name="Edwards D."/>
            <person name="Erskine W."/>
        </authorList>
    </citation>
    <scope>NUCLEOTIDE SEQUENCE [LARGE SCALE GENOMIC DNA]</scope>
    <source>
        <strain evidence="4">cv. Daliak</strain>
    </source>
</reference>
<dbReference type="Proteomes" id="UP000242715">
    <property type="component" value="Unassembled WGS sequence"/>
</dbReference>
<dbReference type="OrthoDB" id="1109693at2759"/>
<dbReference type="Pfam" id="PF13456">
    <property type="entry name" value="RVT_3"/>
    <property type="match status" value="1"/>
</dbReference>
<dbReference type="PANTHER" id="PTHR47074">
    <property type="entry name" value="BNAC02G40300D PROTEIN"/>
    <property type="match status" value="1"/>
</dbReference>
<dbReference type="InterPro" id="IPR052929">
    <property type="entry name" value="RNase_H-like_EbsB-rel"/>
</dbReference>
<dbReference type="InterPro" id="IPR044730">
    <property type="entry name" value="RNase_H-like_dom_plant"/>
</dbReference>
<sequence length="400" mass="46000">MHDPWLRGSANRWVPSPQPAGVYQLSVRDLLHDNYKAWNIVKVRNLFSRDVAEKILETPLVSSVREDKVVWDEERNGCYSVKSGYKLAMRYLIGSDKYHVMGNWNGIWKAQAPHKARHLLRRLCRGGLPTRSRLLERRVECTPNCPVCDEEIEDELHIFFRCAVARDSWSAAAMKVVILLVEWLCYSGAFGKIVMISFGMIMYRCHVKLEYTLLMLGMIGTQYISYRSNNVSGTTEAELVRWEKPALDYVKCNVDVAFVSGSGRTSMGLCFRDNSGHFMAGMTQWQQTVISSVEGEAWALLLAMEEARHRGLNRVQFESDSKVLIEAIHMKRRGNSEFLSIVHDILSLMSSFINFEVKFVRRQANLVAQTLARAANSWPSFHRFENIPFCIKRLVFNEMQ</sequence>
<dbReference type="InterPro" id="IPR002156">
    <property type="entry name" value="RNaseH_domain"/>
</dbReference>
<name>A0A2Z6LZG0_TRISU</name>
<dbReference type="EMBL" id="DF973295">
    <property type="protein sequence ID" value="GAU24676.1"/>
    <property type="molecule type" value="Genomic_DNA"/>
</dbReference>
<feature type="domain" description="RNase H type-1" evidence="1">
    <location>
        <begin position="253"/>
        <end position="375"/>
    </location>
</feature>
<evidence type="ECO:0000313" key="4">
    <source>
        <dbReference type="Proteomes" id="UP000242715"/>
    </source>
</evidence>
<dbReference type="AlphaFoldDB" id="A0A2Z6LZG0"/>
<evidence type="ECO:0000259" key="2">
    <source>
        <dbReference type="Pfam" id="PF13966"/>
    </source>
</evidence>
<accession>A0A2Z6LZG0</accession>
<dbReference type="InterPro" id="IPR012337">
    <property type="entry name" value="RNaseH-like_sf"/>
</dbReference>
<gene>
    <name evidence="3" type="ORF">TSUD_322840</name>
</gene>
<dbReference type="InterPro" id="IPR036397">
    <property type="entry name" value="RNaseH_sf"/>
</dbReference>
<dbReference type="GO" id="GO:0003676">
    <property type="term" value="F:nucleic acid binding"/>
    <property type="evidence" value="ECO:0007669"/>
    <property type="project" value="InterPro"/>
</dbReference>
<organism evidence="3 4">
    <name type="scientific">Trifolium subterraneum</name>
    <name type="common">Subterranean clover</name>
    <dbReference type="NCBI Taxonomy" id="3900"/>
    <lineage>
        <taxon>Eukaryota</taxon>
        <taxon>Viridiplantae</taxon>
        <taxon>Streptophyta</taxon>
        <taxon>Embryophyta</taxon>
        <taxon>Tracheophyta</taxon>
        <taxon>Spermatophyta</taxon>
        <taxon>Magnoliopsida</taxon>
        <taxon>eudicotyledons</taxon>
        <taxon>Gunneridae</taxon>
        <taxon>Pentapetalae</taxon>
        <taxon>rosids</taxon>
        <taxon>fabids</taxon>
        <taxon>Fabales</taxon>
        <taxon>Fabaceae</taxon>
        <taxon>Papilionoideae</taxon>
        <taxon>50 kb inversion clade</taxon>
        <taxon>NPAAA clade</taxon>
        <taxon>Hologalegina</taxon>
        <taxon>IRL clade</taxon>
        <taxon>Trifolieae</taxon>
        <taxon>Trifolium</taxon>
    </lineage>
</organism>
<dbReference type="SUPFAM" id="SSF53098">
    <property type="entry name" value="Ribonuclease H-like"/>
    <property type="match status" value="1"/>
</dbReference>